<protein>
    <submittedName>
        <fullName evidence="1">Polyprotein</fullName>
    </submittedName>
</protein>
<dbReference type="AlphaFoldDB" id="A0A183EZC6"/>
<name>A0A183EZC6_9BILA</name>
<dbReference type="WBParaSite" id="GPUH_0002634701-mRNA-1">
    <property type="protein sequence ID" value="GPUH_0002634701-mRNA-1"/>
    <property type="gene ID" value="GPUH_0002634701"/>
</dbReference>
<organism evidence="1">
    <name type="scientific">Gongylonema pulchrum</name>
    <dbReference type="NCBI Taxonomy" id="637853"/>
    <lineage>
        <taxon>Eukaryota</taxon>
        <taxon>Metazoa</taxon>
        <taxon>Ecdysozoa</taxon>
        <taxon>Nematoda</taxon>
        <taxon>Chromadorea</taxon>
        <taxon>Rhabditida</taxon>
        <taxon>Spirurina</taxon>
        <taxon>Spiruromorpha</taxon>
        <taxon>Spiruroidea</taxon>
        <taxon>Gongylonematidae</taxon>
        <taxon>Gongylonema</taxon>
    </lineage>
</organism>
<sequence length="74" mass="8402">LKAAARLNICVRSSSKLPLSREECRTKLTVRKAKQIMRTVSVVNRSRMDYEAAIIRMVMIIGTRISADYIVFTA</sequence>
<evidence type="ECO:0000313" key="1">
    <source>
        <dbReference type="WBParaSite" id="GPUH_0002634701-mRNA-1"/>
    </source>
</evidence>
<proteinExistence type="predicted"/>
<reference evidence="1" key="1">
    <citation type="submission" date="2016-06" db="UniProtKB">
        <authorList>
            <consortium name="WormBaseParasite"/>
        </authorList>
    </citation>
    <scope>IDENTIFICATION</scope>
</reference>
<accession>A0A183EZC6</accession>